<feature type="domain" description="GRAM" evidence="3">
    <location>
        <begin position="163"/>
        <end position="230"/>
    </location>
</feature>
<dbReference type="PANTHER" id="PTHR23319">
    <property type="entry name" value="GRAM DOMAIN CONTAINING 1B, ISOFORM E"/>
    <property type="match status" value="1"/>
</dbReference>
<organism evidence="4 5">
    <name type="scientific">Strongylocentrotus purpuratus</name>
    <name type="common">Purple sea urchin</name>
    <dbReference type="NCBI Taxonomy" id="7668"/>
    <lineage>
        <taxon>Eukaryota</taxon>
        <taxon>Metazoa</taxon>
        <taxon>Echinodermata</taxon>
        <taxon>Eleutherozoa</taxon>
        <taxon>Echinozoa</taxon>
        <taxon>Echinoidea</taxon>
        <taxon>Euechinoidea</taxon>
        <taxon>Echinacea</taxon>
        <taxon>Camarodonta</taxon>
        <taxon>Echinidea</taxon>
        <taxon>Strongylocentrotidae</taxon>
        <taxon>Strongylocentrotus</taxon>
    </lineage>
</organism>
<dbReference type="AlphaFoldDB" id="A0A7M7N9L1"/>
<dbReference type="GeneID" id="100891509"/>
<feature type="region of interest" description="Disordered" evidence="1">
    <location>
        <begin position="273"/>
        <end position="370"/>
    </location>
</feature>
<keyword evidence="2" id="KW-1133">Transmembrane helix</keyword>
<dbReference type="Gene3D" id="2.30.29.30">
    <property type="entry name" value="Pleckstrin-homology domain (PH domain)/Phosphotyrosine-binding domain (PTB)"/>
    <property type="match status" value="1"/>
</dbReference>
<dbReference type="SMART" id="SM00568">
    <property type="entry name" value="GRAM"/>
    <property type="match status" value="1"/>
</dbReference>
<dbReference type="InterPro" id="IPR011993">
    <property type="entry name" value="PH-like_dom_sf"/>
</dbReference>
<feature type="compositionally biased region" description="Low complexity" evidence="1">
    <location>
        <begin position="275"/>
        <end position="285"/>
    </location>
</feature>
<evidence type="ECO:0000313" key="4">
    <source>
        <dbReference type="EnsemblMetazoa" id="XP_030833200"/>
    </source>
</evidence>
<evidence type="ECO:0000256" key="1">
    <source>
        <dbReference type="SAM" id="MobiDB-lite"/>
    </source>
</evidence>
<dbReference type="Pfam" id="PF02893">
    <property type="entry name" value="GRAM"/>
    <property type="match status" value="1"/>
</dbReference>
<dbReference type="CDD" id="cd13220">
    <property type="entry name" value="PH-GRAM_GRAMDC"/>
    <property type="match status" value="1"/>
</dbReference>
<keyword evidence="2" id="KW-0472">Membrane</keyword>
<proteinExistence type="predicted"/>
<feature type="region of interest" description="Disordered" evidence="1">
    <location>
        <begin position="496"/>
        <end position="520"/>
    </location>
</feature>
<dbReference type="OrthoDB" id="2162691at2759"/>
<reference evidence="5" key="1">
    <citation type="submission" date="2015-02" db="EMBL/GenBank/DDBJ databases">
        <title>Genome sequencing for Strongylocentrotus purpuratus.</title>
        <authorList>
            <person name="Murali S."/>
            <person name="Liu Y."/>
            <person name="Vee V."/>
            <person name="English A."/>
            <person name="Wang M."/>
            <person name="Skinner E."/>
            <person name="Han Y."/>
            <person name="Muzny D.M."/>
            <person name="Worley K.C."/>
            <person name="Gibbs R.A."/>
        </authorList>
    </citation>
    <scope>NUCLEOTIDE SEQUENCE</scope>
</reference>
<evidence type="ECO:0000256" key="2">
    <source>
        <dbReference type="SAM" id="Phobius"/>
    </source>
</evidence>
<dbReference type="PANTHER" id="PTHR23319:SF13">
    <property type="entry name" value="GRAM DOMAIN-CONTAINING PROTEIN"/>
    <property type="match status" value="1"/>
</dbReference>
<dbReference type="Proteomes" id="UP000007110">
    <property type="component" value="Unassembled WGS sequence"/>
</dbReference>
<dbReference type="GO" id="GO:0043226">
    <property type="term" value="C:organelle"/>
    <property type="evidence" value="ECO:0007669"/>
    <property type="project" value="UniProtKB-ARBA"/>
</dbReference>
<feature type="compositionally biased region" description="Acidic residues" evidence="1">
    <location>
        <begin position="286"/>
        <end position="304"/>
    </location>
</feature>
<evidence type="ECO:0000313" key="5">
    <source>
        <dbReference type="Proteomes" id="UP000007110"/>
    </source>
</evidence>
<dbReference type="EnsemblMetazoa" id="XM_030977340">
    <property type="protein sequence ID" value="XP_030833200"/>
    <property type="gene ID" value="LOC100891509"/>
</dbReference>
<dbReference type="InterPro" id="IPR004182">
    <property type="entry name" value="GRAM"/>
</dbReference>
<reference evidence="4" key="2">
    <citation type="submission" date="2021-01" db="UniProtKB">
        <authorList>
            <consortium name="EnsemblMetazoa"/>
        </authorList>
    </citation>
    <scope>IDENTIFICATION</scope>
</reference>
<sequence>MILFDDTCRSARHCQDVSGQEVMIDQANIPPSIASTSPRSLPQLSSSLFDDDAIPRLDGSLKEEENDEKEEEESVLLSDFHDVLLELAASPDDMACFTITSAVGGAHLPTAFSLEELSPEECRDLSAVCFPVNGRSKSFGNSVSKAFNEAVSKLEMGHDSRNKQFHKLFPCVPDSEQVINTYSCALVKDILLQGRMFVSENWLCFHSNIFSYEKQIAIKVETITKITKERTAFVVPNAIGLQTPSEKHIFGSLLSRHSTHQLLYRVWKNAKGETESMSPSSSQQGDSDEDDIPGDSDDEDELDLEHEGPNGRVLPPVSVHDYQRLEPSRFSDSYGGGSHPHQGSPRQPRLPSDQSHSMGDSPDQGHRSHTGYHHQLCQMLCSVSIFKSIMRLGSSLKQLPQYQPFLLLIGILLLCLTFSAAVLSIRIWRLQPHMATPSQTSAHESVHLESMESIGDLFLLEQHKHQEKVSHIQDTLSANLKTLLQVQLSLRHLNTKSSENTIPPHHSDSSSPDRGKKEDL</sequence>
<evidence type="ECO:0000259" key="3">
    <source>
        <dbReference type="SMART" id="SM00568"/>
    </source>
</evidence>
<feature type="compositionally biased region" description="Low complexity" evidence="1">
    <location>
        <begin position="35"/>
        <end position="48"/>
    </location>
</feature>
<name>A0A7M7N9L1_STRPU</name>
<keyword evidence="2" id="KW-0812">Transmembrane</keyword>
<feature type="region of interest" description="Disordered" evidence="1">
    <location>
        <begin position="30"/>
        <end position="52"/>
    </location>
</feature>
<accession>A0A7M7N9L1</accession>
<feature type="compositionally biased region" description="Basic and acidic residues" evidence="1">
    <location>
        <begin position="505"/>
        <end position="520"/>
    </location>
</feature>
<dbReference type="InParanoid" id="A0A7M7N9L1"/>
<dbReference type="KEGG" id="spu:100891509"/>
<dbReference type="InterPro" id="IPR051482">
    <property type="entry name" value="Cholesterol_transport"/>
</dbReference>
<keyword evidence="5" id="KW-1185">Reference proteome</keyword>
<feature type="transmembrane region" description="Helical" evidence="2">
    <location>
        <begin position="405"/>
        <end position="425"/>
    </location>
</feature>
<dbReference type="RefSeq" id="XP_030833200.1">
    <property type="nucleotide sequence ID" value="XM_030977340.1"/>
</dbReference>
<protein>
    <recommendedName>
        <fullName evidence="3">GRAM domain-containing protein</fullName>
    </recommendedName>
</protein>